<keyword evidence="26 46" id="KW-0378">Hydrolase</keyword>
<feature type="binding site" evidence="44">
    <location>
        <position position="2008"/>
    </location>
    <ligand>
        <name>Zn(2+)</name>
        <dbReference type="ChEBI" id="CHEBI:29105"/>
        <label>1</label>
    </ligand>
</feature>
<evidence type="ECO:0000256" key="32">
    <source>
        <dbReference type="ARBA" id="ARBA00023136"/>
    </source>
</evidence>
<feature type="compositionally biased region" description="Acidic residues" evidence="47">
    <location>
        <begin position="217"/>
        <end position="228"/>
    </location>
</feature>
<dbReference type="FunFam" id="2.30.29.30:FF:000181">
    <property type="entry name" value="Arf-GAP with Rho-GAP domain, ANK repeat and PH domain-containing protein 1"/>
    <property type="match status" value="1"/>
</dbReference>
<dbReference type="SMART" id="SM00065">
    <property type="entry name" value="GAF"/>
    <property type="match status" value="2"/>
</dbReference>
<dbReference type="SMART" id="SM00105">
    <property type="entry name" value="ArfGap"/>
    <property type="match status" value="1"/>
</dbReference>
<feature type="active site" description="Proton donor" evidence="42">
    <location>
        <position position="2004"/>
    </location>
</feature>
<evidence type="ECO:0000256" key="12">
    <source>
        <dbReference type="ARBA" id="ARBA00004601"/>
    </source>
</evidence>
<dbReference type="PANTHER" id="PTHR45899:SF3">
    <property type="entry name" value="ARF-GAP WITH RHO-GAP DOMAIN, ANK REPEAT AND PH DOMAIN-CONTAINING PROTEIN 1"/>
    <property type="match status" value="1"/>
</dbReference>
<feature type="domain" description="Ras-associating" evidence="51">
    <location>
        <begin position="1163"/>
        <end position="1252"/>
    </location>
</feature>
<evidence type="ECO:0000313" key="55">
    <source>
        <dbReference type="Proteomes" id="UP001166674"/>
    </source>
</evidence>
<dbReference type="GO" id="GO:0008360">
    <property type="term" value="P:regulation of cell shape"/>
    <property type="evidence" value="ECO:0007669"/>
    <property type="project" value="TreeGrafter"/>
</dbReference>
<dbReference type="FunFam" id="2.30.29.30:FF:000186">
    <property type="entry name" value="Arf-GAP with Rho-GAP domain, ANK repeat and PH domain-containing protein 1"/>
    <property type="match status" value="1"/>
</dbReference>
<dbReference type="GO" id="GO:0005759">
    <property type="term" value="C:mitochondrial matrix"/>
    <property type="evidence" value="ECO:0007669"/>
    <property type="project" value="UniProtKB-ARBA"/>
</dbReference>
<dbReference type="Pfam" id="PF01590">
    <property type="entry name" value="GAF"/>
    <property type="match status" value="1"/>
</dbReference>
<evidence type="ECO:0000256" key="20">
    <source>
        <dbReference type="ARBA" id="ARBA00022737"/>
    </source>
</evidence>
<dbReference type="CDD" id="cd17226">
    <property type="entry name" value="RA_ARAP1"/>
    <property type="match status" value="1"/>
</dbReference>
<keyword evidence="55" id="KW-1185">Reference proteome</keyword>
<evidence type="ECO:0000256" key="9">
    <source>
        <dbReference type="ARBA" id="ARBA00004466"/>
    </source>
</evidence>
<feature type="compositionally biased region" description="Pro residues" evidence="47">
    <location>
        <begin position="70"/>
        <end position="82"/>
    </location>
</feature>
<dbReference type="FunFam" id="2.30.29.30:FF:000170">
    <property type="entry name" value="Arf-GAP with Rho-GAP domain, ANK repeat and PH domain-containing protein 1"/>
    <property type="match status" value="1"/>
</dbReference>
<evidence type="ECO:0000256" key="28">
    <source>
        <dbReference type="ARBA" id="ARBA00022949"/>
    </source>
</evidence>
<dbReference type="FunFam" id="3.30.450.40:FF:000014">
    <property type="entry name" value="Phosphodiesterase"/>
    <property type="match status" value="1"/>
</dbReference>
<dbReference type="Gene3D" id="3.10.20.90">
    <property type="entry name" value="Phosphatidylinositol 3-kinase Catalytic Subunit, Chain A, domain 1"/>
    <property type="match status" value="1"/>
</dbReference>
<reference evidence="54" key="1">
    <citation type="submission" date="2020-03" db="EMBL/GenBank/DDBJ databases">
        <title>Studies in the Genomics of Life Span.</title>
        <authorList>
            <person name="Glass D."/>
        </authorList>
    </citation>
    <scope>NUCLEOTIDE SEQUENCE</scope>
    <source>
        <strain evidence="54">SUZIE</strain>
        <tissue evidence="54">Muscle</tissue>
    </source>
</reference>
<comment type="cofactor">
    <cofactor evidence="46">
        <name>a divalent metal cation</name>
        <dbReference type="ChEBI" id="CHEBI:60240"/>
    </cofactor>
    <text evidence="46">Binds 2 divalent metal cations per subunit. Site 1 may preferentially bind zinc ions, while site 2 has a preference for magnesium and/or manganese ions.</text>
</comment>
<evidence type="ECO:0000256" key="47">
    <source>
        <dbReference type="SAM" id="MobiDB-lite"/>
    </source>
</evidence>
<dbReference type="GO" id="GO:1902532">
    <property type="term" value="P:negative regulation of intracellular signal transduction"/>
    <property type="evidence" value="ECO:0007669"/>
    <property type="project" value="UniProtKB-ARBA"/>
</dbReference>
<keyword evidence="24" id="KW-1000">Mitochondrion outer membrane</keyword>
<dbReference type="Pfam" id="PF00620">
    <property type="entry name" value="RhoGAP"/>
    <property type="match status" value="1"/>
</dbReference>
<dbReference type="GO" id="GO:0005802">
    <property type="term" value="C:trans-Golgi network"/>
    <property type="evidence" value="ECO:0007669"/>
    <property type="project" value="TreeGrafter"/>
</dbReference>
<evidence type="ECO:0000256" key="26">
    <source>
        <dbReference type="ARBA" id="ARBA00022801"/>
    </source>
</evidence>
<dbReference type="SMART" id="SM00233">
    <property type="entry name" value="PH"/>
    <property type="match status" value="5"/>
</dbReference>
<dbReference type="GO" id="GO:0005795">
    <property type="term" value="C:Golgi stack"/>
    <property type="evidence" value="ECO:0007669"/>
    <property type="project" value="UniProtKB-SubCell"/>
</dbReference>
<evidence type="ECO:0000256" key="27">
    <source>
        <dbReference type="ARBA" id="ARBA00022833"/>
    </source>
</evidence>
<dbReference type="InterPro" id="IPR003018">
    <property type="entry name" value="GAF"/>
</dbReference>
<evidence type="ECO:0000256" key="23">
    <source>
        <dbReference type="ARBA" id="ARBA00022771"/>
    </source>
</evidence>
<evidence type="ECO:0000259" key="50">
    <source>
        <dbReference type="PROSITE" id="PS50115"/>
    </source>
</evidence>
<evidence type="ECO:0000259" key="52">
    <source>
        <dbReference type="PROSITE" id="PS50238"/>
    </source>
</evidence>
<comment type="cofactor">
    <cofactor evidence="1">
        <name>Mg(2+)</name>
        <dbReference type="ChEBI" id="CHEBI:18420"/>
    </cofactor>
</comment>
<feature type="domain" description="PH" evidence="48">
    <location>
        <begin position="318"/>
        <end position="410"/>
    </location>
</feature>
<dbReference type="FunFam" id="3.30.450.40:FF:000007">
    <property type="entry name" value="Phosphodiesterase"/>
    <property type="match status" value="1"/>
</dbReference>
<accession>A0AA41STC0</accession>
<keyword evidence="14" id="KW-0343">GTPase activation</keyword>
<dbReference type="PROSITE" id="PS50003">
    <property type="entry name" value="PH_DOMAIN"/>
    <property type="match status" value="4"/>
</dbReference>
<dbReference type="SUPFAM" id="SSF55781">
    <property type="entry name" value="GAF domain-like"/>
    <property type="match status" value="2"/>
</dbReference>
<dbReference type="FunFam" id="3.10.20.90:FF:000136">
    <property type="entry name" value="Arf-GAP with Rho-GAP domain, ANK repeat and PH domain-containing protein 1"/>
    <property type="match status" value="1"/>
</dbReference>
<dbReference type="Gene3D" id="2.30.29.30">
    <property type="entry name" value="Pleckstrin-homology domain (PH domain)/Phosphotyrosine-binding domain (PTB)"/>
    <property type="match status" value="4"/>
</dbReference>
<evidence type="ECO:0000256" key="19">
    <source>
        <dbReference type="ARBA" id="ARBA00022723"/>
    </source>
</evidence>
<dbReference type="CDD" id="cd08837">
    <property type="entry name" value="ArfGap_ARAP"/>
    <property type="match status" value="1"/>
</dbReference>
<evidence type="ECO:0000259" key="51">
    <source>
        <dbReference type="PROSITE" id="PS50200"/>
    </source>
</evidence>
<dbReference type="PANTHER" id="PTHR45899">
    <property type="entry name" value="RHO GTPASE ACTIVATING PROTEIN AT 15B, ISOFORM C"/>
    <property type="match status" value="1"/>
</dbReference>
<dbReference type="FunFam" id="1.10.1300.10:FF:000009">
    <property type="entry name" value="Phosphodiesterase"/>
    <property type="match status" value="1"/>
</dbReference>
<keyword evidence="18" id="KW-0597">Phosphoprotein</keyword>
<evidence type="ECO:0000256" key="7">
    <source>
        <dbReference type="ARBA" id="ARBA00004348"/>
    </source>
</evidence>
<evidence type="ECO:0000256" key="2">
    <source>
        <dbReference type="ARBA" id="ARBA00001947"/>
    </source>
</evidence>
<dbReference type="Pfam" id="PF01412">
    <property type="entry name" value="ArfGap"/>
    <property type="match status" value="1"/>
</dbReference>
<dbReference type="GO" id="GO:0005741">
    <property type="term" value="C:mitochondrial outer membrane"/>
    <property type="evidence" value="ECO:0007669"/>
    <property type="project" value="UniProtKB-SubCell"/>
</dbReference>
<keyword evidence="28" id="KW-0965">Cell junction</keyword>
<evidence type="ECO:0000256" key="18">
    <source>
        <dbReference type="ARBA" id="ARBA00022553"/>
    </source>
</evidence>
<comment type="subunit">
    <text evidence="41">Interacts with SH3KBP1/CIN85 (via SH3 domains). The interaction is independent of EGF and does not affect ARAP1 GTPase-activating activity but is involved in regulating ubiquitination and endocytic trafficking of EGFR. ARAP1 competes with E3 ubiquitin-protein ligase CBL for binding to SH3KBP1, preventing interaction of CBL with SH3KBP1; this is likely to regulate SH3KBP1-mediated internalization of EGFR. Interacts with TNFRSF10A.</text>
</comment>
<feature type="region of interest" description="Disordered" evidence="47">
    <location>
        <begin position="69"/>
        <end position="118"/>
    </location>
</feature>
<dbReference type="GO" id="GO:0001726">
    <property type="term" value="C:ruffle"/>
    <property type="evidence" value="ECO:0007669"/>
    <property type="project" value="UniProtKB-SubCell"/>
</dbReference>
<dbReference type="Gene3D" id="1.10.1300.10">
    <property type="entry name" value="3'5'-cyclic nucleotide phosphodiesterase, catalytic domain"/>
    <property type="match status" value="1"/>
</dbReference>
<dbReference type="CDD" id="cd00077">
    <property type="entry name" value="HDc"/>
    <property type="match status" value="1"/>
</dbReference>
<proteinExistence type="inferred from homology"/>
<dbReference type="CDD" id="cd04385">
    <property type="entry name" value="RhoGAP_ARAP"/>
    <property type="match status" value="1"/>
</dbReference>
<dbReference type="SUPFAM" id="SSF50729">
    <property type="entry name" value="PH domain-like"/>
    <property type="match status" value="5"/>
</dbReference>
<keyword evidence="29" id="KW-0142">cGMP-binding</keyword>
<dbReference type="GO" id="GO:0008270">
    <property type="term" value="F:zinc ion binding"/>
    <property type="evidence" value="ECO:0007669"/>
    <property type="project" value="UniProtKB-KW"/>
</dbReference>
<dbReference type="InterPro" id="IPR029016">
    <property type="entry name" value="GAF-like_dom_sf"/>
</dbReference>
<dbReference type="EC" id="3.1.4.-" evidence="46"/>
<comment type="subcellular location">
    <subcellularLocation>
        <location evidence="4">Cell membrane</location>
        <topology evidence="4">Peripheral membrane protein</topology>
    </subcellularLocation>
    <subcellularLocation>
        <location evidence="3">Cell projection</location>
        <location evidence="3">Podosome</location>
    </subcellularLocation>
    <subcellularLocation>
        <location evidence="9">Cell projection</location>
        <location evidence="9">Ruffle</location>
    </subcellularLocation>
    <subcellularLocation>
        <location evidence="10">Cytoplasm</location>
    </subcellularLocation>
    <subcellularLocation>
        <location evidence="8">Early endosome</location>
    </subcellularLocation>
    <subcellularLocation>
        <location evidence="11">Endosome</location>
        <location evidence="11">Multivesicular body</location>
    </subcellularLocation>
    <subcellularLocation>
        <location evidence="7">Golgi apparatus</location>
        <location evidence="7">Golgi stack</location>
    </subcellularLocation>
    <subcellularLocation>
        <location evidence="12">Golgi apparatus</location>
        <location evidence="12">trans-Golgi network</location>
    </subcellularLocation>
    <subcellularLocation>
        <location evidence="5">Mitochondrion inner membrane</location>
    </subcellularLocation>
    <subcellularLocation>
        <location evidence="6">Mitochondrion outer membrane</location>
    </subcellularLocation>
</comment>
<feature type="region of interest" description="Disordered" evidence="47">
    <location>
        <begin position="178"/>
        <end position="315"/>
    </location>
</feature>
<evidence type="ECO:0000256" key="42">
    <source>
        <dbReference type="PIRSR" id="PIRSR623088-1"/>
    </source>
</evidence>
<evidence type="ECO:0000256" key="29">
    <source>
        <dbReference type="ARBA" id="ARBA00022992"/>
    </source>
</evidence>
<evidence type="ECO:0000256" key="33">
    <source>
        <dbReference type="ARBA" id="ARBA00023149"/>
    </source>
</evidence>
<organism evidence="54 55">
    <name type="scientific">Sciurus carolinensis</name>
    <name type="common">Eastern gray squirrel</name>
    <dbReference type="NCBI Taxonomy" id="30640"/>
    <lineage>
        <taxon>Eukaryota</taxon>
        <taxon>Metazoa</taxon>
        <taxon>Chordata</taxon>
        <taxon>Craniata</taxon>
        <taxon>Vertebrata</taxon>
        <taxon>Euteleostomi</taxon>
        <taxon>Mammalia</taxon>
        <taxon>Eutheria</taxon>
        <taxon>Euarchontoglires</taxon>
        <taxon>Glires</taxon>
        <taxon>Rodentia</taxon>
        <taxon>Sciuromorpha</taxon>
        <taxon>Sciuridae</taxon>
        <taxon>Sciurinae</taxon>
        <taxon>Sciurini</taxon>
        <taxon>Sciurus</taxon>
    </lineage>
</organism>
<keyword evidence="23 45" id="KW-0863">Zinc-finger</keyword>
<dbReference type="InterPro" id="IPR023088">
    <property type="entry name" value="PDEase"/>
</dbReference>
<keyword evidence="16" id="KW-0963">Cytoplasm</keyword>
<evidence type="ECO:0000256" key="36">
    <source>
        <dbReference type="ARBA" id="ARBA00033684"/>
    </source>
</evidence>
<evidence type="ECO:0000256" key="31">
    <source>
        <dbReference type="ARBA" id="ARBA00023128"/>
    </source>
</evidence>
<dbReference type="InterPro" id="IPR013761">
    <property type="entry name" value="SAM/pointed_sf"/>
</dbReference>
<feature type="binding site" evidence="44">
    <location>
        <position position="2045"/>
    </location>
    <ligand>
        <name>Zn(2+)</name>
        <dbReference type="ChEBI" id="CHEBI:29105"/>
        <label>1</label>
    </ligand>
</feature>
<dbReference type="CDD" id="cd13259">
    <property type="entry name" value="PH5_ARAP"/>
    <property type="match status" value="1"/>
</dbReference>
<evidence type="ECO:0000256" key="35">
    <source>
        <dbReference type="ARBA" id="ARBA00033675"/>
    </source>
</evidence>
<dbReference type="SMART" id="SM00471">
    <property type="entry name" value="HDc"/>
    <property type="match status" value="1"/>
</dbReference>
<dbReference type="Proteomes" id="UP001166674">
    <property type="component" value="Unassembled WGS sequence"/>
</dbReference>
<dbReference type="CDD" id="cd13253">
    <property type="entry name" value="PH1_ARAP"/>
    <property type="match status" value="1"/>
</dbReference>
<evidence type="ECO:0000256" key="25">
    <source>
        <dbReference type="ARBA" id="ARBA00022792"/>
    </source>
</evidence>
<keyword evidence="15" id="KW-1003">Cell membrane</keyword>
<evidence type="ECO:0000256" key="34">
    <source>
        <dbReference type="ARBA" id="ARBA00023273"/>
    </source>
</evidence>
<dbReference type="InterPro" id="IPR008936">
    <property type="entry name" value="Rho_GTPase_activation_prot"/>
</dbReference>
<dbReference type="SMART" id="SM00324">
    <property type="entry name" value="RhoGAP"/>
    <property type="match status" value="1"/>
</dbReference>
<comment type="similarity">
    <text evidence="40">Belongs to the cyclic nucleotide phosphodiesterase family. PDE2 subfamily.</text>
</comment>
<dbReference type="PROSITE" id="PS50115">
    <property type="entry name" value="ARFGAP"/>
    <property type="match status" value="1"/>
</dbReference>
<feature type="domain" description="PH" evidence="48">
    <location>
        <begin position="1265"/>
        <end position="1376"/>
    </location>
</feature>
<evidence type="ECO:0000256" key="30">
    <source>
        <dbReference type="ARBA" id="ARBA00023034"/>
    </source>
</evidence>
<feature type="binding site" evidence="43">
    <location>
        <begin position="2004"/>
        <end position="2008"/>
    </location>
    <ligand>
        <name>AMP</name>
        <dbReference type="ChEBI" id="CHEBI:456215"/>
    </ligand>
</feature>
<dbReference type="PROSITE" id="PS50238">
    <property type="entry name" value="RHOGAP"/>
    <property type="match status" value="1"/>
</dbReference>
<feature type="domain" description="Arf-GAP" evidence="50">
    <location>
        <begin position="526"/>
        <end position="651"/>
    </location>
</feature>
<evidence type="ECO:0000256" key="8">
    <source>
        <dbReference type="ARBA" id="ARBA00004412"/>
    </source>
</evidence>
<dbReference type="InterPro" id="IPR011993">
    <property type="entry name" value="PH-like_dom_sf"/>
</dbReference>
<feature type="domain" description="PDEase" evidence="53">
    <location>
        <begin position="1926"/>
        <end position="2250"/>
    </location>
</feature>
<evidence type="ECO:0000256" key="43">
    <source>
        <dbReference type="PIRSR" id="PIRSR623088-2"/>
    </source>
</evidence>
<dbReference type="InterPro" id="IPR000159">
    <property type="entry name" value="RA_dom"/>
</dbReference>
<dbReference type="Pfam" id="PF00169">
    <property type="entry name" value="PH"/>
    <property type="match status" value="3"/>
</dbReference>
<dbReference type="SMART" id="SM00454">
    <property type="entry name" value="SAM"/>
    <property type="match status" value="1"/>
</dbReference>
<keyword evidence="34" id="KW-0966">Cell projection</keyword>
<dbReference type="CDD" id="cd13254">
    <property type="entry name" value="PH2_ARAP"/>
    <property type="match status" value="1"/>
</dbReference>
<evidence type="ECO:0000256" key="37">
    <source>
        <dbReference type="ARBA" id="ARBA00033709"/>
    </source>
</evidence>
<dbReference type="FunFam" id="1.10.555.10:FF:000023">
    <property type="entry name" value="Arf-GAP with Rho-GAP domain, ANK repeat and PH domain-containing protein 1"/>
    <property type="match status" value="1"/>
</dbReference>
<keyword evidence="33" id="KW-0114">cAMP</keyword>
<dbReference type="Pfam" id="PF00536">
    <property type="entry name" value="SAM_1"/>
    <property type="match status" value="1"/>
</dbReference>
<dbReference type="EMBL" id="JAATJV010201200">
    <property type="protein sequence ID" value="MBZ3873224.1"/>
    <property type="molecule type" value="Genomic_DNA"/>
</dbReference>
<dbReference type="Pfam" id="PF00788">
    <property type="entry name" value="RA"/>
    <property type="match status" value="1"/>
</dbReference>
<evidence type="ECO:0000259" key="49">
    <source>
        <dbReference type="PROSITE" id="PS50105"/>
    </source>
</evidence>
<evidence type="ECO:0000256" key="15">
    <source>
        <dbReference type="ARBA" id="ARBA00022475"/>
    </source>
</evidence>
<evidence type="ECO:0000256" key="39">
    <source>
        <dbReference type="ARBA" id="ARBA00058327"/>
    </source>
</evidence>
<dbReference type="SUPFAM" id="SSF48350">
    <property type="entry name" value="GTPase activation domain, GAP"/>
    <property type="match status" value="1"/>
</dbReference>
<feature type="binding site" evidence="44">
    <location>
        <position position="2044"/>
    </location>
    <ligand>
        <name>Zn(2+)</name>
        <dbReference type="ChEBI" id="CHEBI:29105"/>
        <label>1</label>
    </ligand>
</feature>
<dbReference type="SUPFAM" id="SSF57863">
    <property type="entry name" value="ArfGap/RecO-like zinc finger"/>
    <property type="match status" value="1"/>
</dbReference>
<dbReference type="GO" id="GO:0005096">
    <property type="term" value="F:GTPase activator activity"/>
    <property type="evidence" value="ECO:0007669"/>
    <property type="project" value="UniProtKB-KW"/>
</dbReference>
<dbReference type="InterPro" id="IPR023174">
    <property type="entry name" value="PDEase_CS"/>
</dbReference>
<comment type="catalytic activity">
    <reaction evidence="35">
        <text>3',5'-cyclic AMP + H2O = AMP + H(+)</text>
        <dbReference type="Rhea" id="RHEA:25277"/>
        <dbReference type="ChEBI" id="CHEBI:15377"/>
        <dbReference type="ChEBI" id="CHEBI:15378"/>
        <dbReference type="ChEBI" id="CHEBI:58165"/>
        <dbReference type="ChEBI" id="CHEBI:456215"/>
    </reaction>
    <physiologicalReaction direction="left-to-right" evidence="35">
        <dbReference type="Rhea" id="RHEA:25278"/>
    </physiologicalReaction>
</comment>
<dbReference type="GO" id="GO:0004114">
    <property type="term" value="F:3',5'-cyclic-nucleotide phosphodiesterase activity"/>
    <property type="evidence" value="ECO:0007669"/>
    <property type="project" value="UniProtKB-EC"/>
</dbReference>
<feature type="compositionally biased region" description="Pro residues" evidence="47">
    <location>
        <begin position="92"/>
        <end position="101"/>
    </location>
</feature>
<dbReference type="SUPFAM" id="SSF109604">
    <property type="entry name" value="HD-domain/PDEase-like"/>
    <property type="match status" value="1"/>
</dbReference>
<keyword evidence="30" id="KW-0333">Golgi apparatus</keyword>
<comment type="catalytic activity">
    <reaction evidence="37">
        <text>a nucleoside 3',5'-cyclic phosphate + H2O = a nucleoside 5'-phosphate + H(+)</text>
        <dbReference type="Rhea" id="RHEA:14653"/>
        <dbReference type="ChEBI" id="CHEBI:15377"/>
        <dbReference type="ChEBI" id="CHEBI:15378"/>
        <dbReference type="ChEBI" id="CHEBI:57867"/>
        <dbReference type="ChEBI" id="CHEBI:58464"/>
        <dbReference type="EC" id="3.1.4.17"/>
    </reaction>
    <physiologicalReaction direction="left-to-right" evidence="37">
        <dbReference type="Rhea" id="RHEA:14654"/>
    </physiologicalReaction>
</comment>
<feature type="compositionally biased region" description="Acidic residues" evidence="47">
    <location>
        <begin position="261"/>
        <end position="275"/>
    </location>
</feature>
<comment type="function">
    <text evidence="38">cGMP-activated cyclic nucleotide phosphodiesterase with a dual-specificity for the second messengers cAMP and cGMP, which are key regulators of many important physiological processes. Has a higher efficiency with cGMP compared to cAMP. Plays a role in cell growth and migration.</text>
</comment>
<dbReference type="CDD" id="cd13256">
    <property type="entry name" value="PH3_ARAP"/>
    <property type="match status" value="1"/>
</dbReference>
<dbReference type="InterPro" id="IPR002073">
    <property type="entry name" value="PDEase_catalytic_dom"/>
</dbReference>
<feature type="domain" description="Rho-GAP" evidence="52">
    <location>
        <begin position="945"/>
        <end position="1130"/>
    </location>
</feature>
<dbReference type="FunFam" id="2.30.29.30:FF:000173">
    <property type="entry name" value="Arf-GAP with Rho-GAP domain, ANK repeat and PH domain-containing protein 1"/>
    <property type="match status" value="1"/>
</dbReference>
<feature type="compositionally biased region" description="Low complexity" evidence="47">
    <location>
        <begin position="288"/>
        <end position="299"/>
    </location>
</feature>
<evidence type="ECO:0000259" key="48">
    <source>
        <dbReference type="PROSITE" id="PS50003"/>
    </source>
</evidence>
<dbReference type="InterPro" id="IPR036971">
    <property type="entry name" value="PDEase_catalytic_dom_sf"/>
</dbReference>
<dbReference type="Gene3D" id="1.10.555.10">
    <property type="entry name" value="Rho GTPase activation protein"/>
    <property type="match status" value="1"/>
</dbReference>
<dbReference type="Gene3D" id="3.30.450.40">
    <property type="match status" value="2"/>
</dbReference>
<dbReference type="InterPro" id="IPR001849">
    <property type="entry name" value="PH_domain"/>
</dbReference>
<dbReference type="InterPro" id="IPR003607">
    <property type="entry name" value="HD/PDEase_dom"/>
</dbReference>
<keyword evidence="20" id="KW-0677">Repeat</keyword>
<dbReference type="GO" id="GO:0005769">
    <property type="term" value="C:early endosome"/>
    <property type="evidence" value="ECO:0007669"/>
    <property type="project" value="UniProtKB-SubCell"/>
</dbReference>
<feature type="domain" description="PH" evidence="48">
    <location>
        <begin position="431"/>
        <end position="520"/>
    </location>
</feature>
<evidence type="ECO:0000256" key="17">
    <source>
        <dbReference type="ARBA" id="ARBA00022535"/>
    </source>
</evidence>
<dbReference type="SUPFAM" id="SSF47769">
    <property type="entry name" value="SAM/Pointed domain"/>
    <property type="match status" value="1"/>
</dbReference>
<dbReference type="GO" id="GO:0005743">
    <property type="term" value="C:mitochondrial inner membrane"/>
    <property type="evidence" value="ECO:0007669"/>
    <property type="project" value="UniProtKB-SubCell"/>
</dbReference>
<evidence type="ECO:0000256" key="13">
    <source>
        <dbReference type="ARBA" id="ARBA00011738"/>
    </source>
</evidence>
<dbReference type="InterPro" id="IPR000198">
    <property type="entry name" value="RhoGAP_dom"/>
</dbReference>
<keyword evidence="19 44" id="KW-0479">Metal-binding</keyword>
<dbReference type="GO" id="GO:0042802">
    <property type="term" value="F:identical protein binding"/>
    <property type="evidence" value="ECO:0007669"/>
    <property type="project" value="UniProtKB-ARBA"/>
</dbReference>
<dbReference type="InterPro" id="IPR052227">
    <property type="entry name" value="Arf-Rho-GAP_ANK-PH_domain"/>
</dbReference>
<dbReference type="Pfam" id="PF13185">
    <property type="entry name" value="GAF_2"/>
    <property type="match status" value="1"/>
</dbReference>
<dbReference type="InterPro" id="IPR001164">
    <property type="entry name" value="ArfGAP_dom"/>
</dbReference>
<dbReference type="Pfam" id="PF00233">
    <property type="entry name" value="PDEase_I"/>
    <property type="match status" value="1"/>
</dbReference>
<evidence type="ECO:0000256" key="22">
    <source>
        <dbReference type="ARBA" id="ARBA00022753"/>
    </source>
</evidence>
<evidence type="ECO:0000256" key="14">
    <source>
        <dbReference type="ARBA" id="ARBA00022468"/>
    </source>
</evidence>
<protein>
    <recommendedName>
        <fullName evidence="46">Phosphodiesterase</fullName>
        <ecNumber evidence="46">3.1.4.-</ecNumber>
    </recommendedName>
</protein>
<dbReference type="GO" id="GO:0030100">
    <property type="term" value="P:regulation of endocytosis"/>
    <property type="evidence" value="ECO:0007669"/>
    <property type="project" value="UniProtKB-ARBA"/>
</dbReference>
<dbReference type="InterPro" id="IPR001660">
    <property type="entry name" value="SAM"/>
</dbReference>
<evidence type="ECO:0000256" key="3">
    <source>
        <dbReference type="ARBA" id="ARBA00004188"/>
    </source>
</evidence>
<evidence type="ECO:0000256" key="41">
    <source>
        <dbReference type="ARBA" id="ARBA00063517"/>
    </source>
</evidence>
<evidence type="ECO:0000256" key="6">
    <source>
        <dbReference type="ARBA" id="ARBA00004294"/>
    </source>
</evidence>
<evidence type="ECO:0000256" key="16">
    <source>
        <dbReference type="ARBA" id="ARBA00022490"/>
    </source>
</evidence>
<keyword evidence="21" id="KW-0547">Nucleotide-binding</keyword>
<dbReference type="InterPro" id="IPR038508">
    <property type="entry name" value="ArfGAP_dom_sf"/>
</dbReference>
<feature type="domain" description="SAM" evidence="49">
    <location>
        <begin position="10"/>
        <end position="64"/>
    </location>
</feature>
<keyword evidence="31" id="KW-0496">Mitochondrion</keyword>
<comment type="subunit">
    <text evidence="13">Homodimer.</text>
</comment>
<dbReference type="PROSITE" id="PS50105">
    <property type="entry name" value="SAM_DOMAIN"/>
    <property type="match status" value="1"/>
</dbReference>
<dbReference type="GO" id="GO:0051130">
    <property type="term" value="P:positive regulation of cellular component organization"/>
    <property type="evidence" value="ECO:0007669"/>
    <property type="project" value="UniProtKB-ARBA"/>
</dbReference>
<dbReference type="CDD" id="cd13257">
    <property type="entry name" value="PH4_ARAP"/>
    <property type="match status" value="1"/>
</dbReference>
<dbReference type="Gene3D" id="1.10.150.50">
    <property type="entry name" value="Transcription Factor, Ets-1"/>
    <property type="match status" value="1"/>
</dbReference>
<dbReference type="Gene3D" id="1.10.220.150">
    <property type="entry name" value="Arf GTPase activating protein"/>
    <property type="match status" value="1"/>
</dbReference>
<evidence type="ECO:0000256" key="24">
    <source>
        <dbReference type="ARBA" id="ARBA00022787"/>
    </source>
</evidence>
<comment type="cofactor">
    <cofactor evidence="2">
        <name>Zn(2+)</name>
        <dbReference type="ChEBI" id="CHEBI:29105"/>
    </cofactor>
</comment>
<feature type="domain" description="PH" evidence="48">
    <location>
        <begin position="734"/>
        <end position="841"/>
    </location>
</feature>
<evidence type="ECO:0000256" key="40">
    <source>
        <dbReference type="ARBA" id="ARBA00061038"/>
    </source>
</evidence>
<evidence type="ECO:0000256" key="44">
    <source>
        <dbReference type="PIRSR" id="PIRSR623088-3"/>
    </source>
</evidence>
<keyword evidence="32" id="KW-0472">Membrane</keyword>
<evidence type="ECO:0000256" key="38">
    <source>
        <dbReference type="ARBA" id="ARBA00057992"/>
    </source>
</evidence>
<comment type="function">
    <text evidence="39">Regulates mitochondrial cAMP levels and respiration. Involved in the regulation of mitochondria morphology/dynamics and apoptotic cell death via local modulation of cAMP/PKA signaling in the mitochondrion, including the monitoring of local cAMP levels at the outer mitochondrial membrane and of PKA-dependent phosphorylation of DNM1L.</text>
</comment>
<dbReference type="FunFam" id="1.10.150.50:FF:000064">
    <property type="entry name" value="arf-GAP with Rho-GAP domain, ANK repeat and PH domain-containing protein 1 isoform X1"/>
    <property type="match status" value="1"/>
</dbReference>
<feature type="binding site" evidence="44">
    <location>
        <position position="2156"/>
    </location>
    <ligand>
        <name>Zn(2+)</name>
        <dbReference type="ChEBI" id="CHEBI:29105"/>
        <label>1</label>
    </ligand>
</feature>
<keyword evidence="27" id="KW-0862">Zinc</keyword>
<feature type="binding site" evidence="43">
    <location>
        <position position="2156"/>
    </location>
    <ligand>
        <name>AMP</name>
        <dbReference type="ChEBI" id="CHEBI:456215"/>
    </ligand>
</feature>
<dbReference type="GO" id="GO:0007165">
    <property type="term" value="P:signal transduction"/>
    <property type="evidence" value="ECO:0007669"/>
    <property type="project" value="InterPro"/>
</dbReference>
<dbReference type="GO" id="GO:0005771">
    <property type="term" value="C:multivesicular body"/>
    <property type="evidence" value="ECO:0007669"/>
    <property type="project" value="UniProtKB-SubCell"/>
</dbReference>
<dbReference type="PRINTS" id="PR00387">
    <property type="entry name" value="PDIESTERASE1"/>
</dbReference>
<evidence type="ECO:0000256" key="11">
    <source>
        <dbReference type="ARBA" id="ARBA00004559"/>
    </source>
</evidence>
<name>A0AA41STC0_SCICA</name>
<keyword evidence="25" id="KW-0999">Mitochondrion inner membrane</keyword>
<evidence type="ECO:0000256" key="21">
    <source>
        <dbReference type="ARBA" id="ARBA00022741"/>
    </source>
</evidence>
<feature type="compositionally biased region" description="Pro residues" evidence="47">
    <location>
        <begin position="199"/>
        <end position="215"/>
    </location>
</feature>
<evidence type="ECO:0000256" key="46">
    <source>
        <dbReference type="RuleBase" id="RU363067"/>
    </source>
</evidence>
<dbReference type="GO" id="GO:0010821">
    <property type="term" value="P:regulation of mitochondrion organization"/>
    <property type="evidence" value="ECO:0007669"/>
    <property type="project" value="UniProtKB-ARBA"/>
</dbReference>
<dbReference type="GO" id="GO:0005547">
    <property type="term" value="F:phosphatidylinositol-3,4,5-trisphosphate binding"/>
    <property type="evidence" value="ECO:0007669"/>
    <property type="project" value="InterPro"/>
</dbReference>
<evidence type="ECO:0000256" key="1">
    <source>
        <dbReference type="ARBA" id="ARBA00001946"/>
    </source>
</evidence>
<evidence type="ECO:0000256" key="5">
    <source>
        <dbReference type="ARBA" id="ARBA00004273"/>
    </source>
</evidence>
<comment type="caution">
    <text evidence="54">The sequence shown here is derived from an EMBL/GenBank/DDBJ whole genome shotgun (WGS) entry which is preliminary data.</text>
</comment>
<evidence type="ECO:0000256" key="4">
    <source>
        <dbReference type="ARBA" id="ARBA00004202"/>
    </source>
</evidence>
<dbReference type="PROSITE" id="PS51845">
    <property type="entry name" value="PDEASE_I_2"/>
    <property type="match status" value="1"/>
</dbReference>
<dbReference type="CDD" id="cd09490">
    <property type="entry name" value="SAM_Arap1_2_3"/>
    <property type="match status" value="1"/>
</dbReference>
<dbReference type="PROSITE" id="PS50200">
    <property type="entry name" value="RA"/>
    <property type="match status" value="1"/>
</dbReference>
<dbReference type="PROSITE" id="PS00126">
    <property type="entry name" value="PDEASE_I_1"/>
    <property type="match status" value="1"/>
</dbReference>
<comment type="catalytic activity">
    <reaction evidence="36">
        <text>3',5'-cyclic GMP + H2O = GMP + H(+)</text>
        <dbReference type="Rhea" id="RHEA:16957"/>
        <dbReference type="ChEBI" id="CHEBI:15377"/>
        <dbReference type="ChEBI" id="CHEBI:15378"/>
        <dbReference type="ChEBI" id="CHEBI:57746"/>
        <dbReference type="ChEBI" id="CHEBI:58115"/>
    </reaction>
    <physiologicalReaction direction="left-to-right" evidence="36">
        <dbReference type="Rhea" id="RHEA:16958"/>
    </physiologicalReaction>
</comment>
<keyword evidence="22" id="KW-0967">Endosome</keyword>
<dbReference type="InterPro" id="IPR037858">
    <property type="entry name" value="RhoGAP_ARAP"/>
</dbReference>
<dbReference type="FunFam" id="1.10.220.150:FF:000006">
    <property type="entry name" value="arf-GAP with Rho-GAP domain, ANK repeat and PH domain-containing protein 3"/>
    <property type="match status" value="1"/>
</dbReference>
<feature type="binding site" evidence="44">
    <location>
        <position position="2045"/>
    </location>
    <ligand>
        <name>Zn(2+)</name>
        <dbReference type="ChEBI" id="CHEBI:29105"/>
        <label>2</label>
    </ligand>
</feature>
<feature type="binding site" evidence="43">
    <location>
        <position position="2207"/>
    </location>
    <ligand>
        <name>AMP</name>
        <dbReference type="ChEBI" id="CHEBI:456215"/>
    </ligand>
</feature>
<evidence type="ECO:0000259" key="53">
    <source>
        <dbReference type="PROSITE" id="PS51845"/>
    </source>
</evidence>
<sequence>MAEGGDAALSVAEWLRALHLEQYTGLFEQHGLVWATECQGLSDARLMDMGMLLPGHRRRILAGLLRAHVPPSPAPRPTPRPVPMKRHVFRSPPVPITPPESLPTAREDEVPPAAPPIPPRKSCLPPACFATPSTAAPDPVLPPLPAKRHLVEPSIPPVPPRTGPPRLLVSLPSKEELLLPPLSSHPQPEPEEPASTVPQRPPCPPEIPPKPPRQPPEFDDSDYDEVPEEGPGAPASVMTKKEEPPLRQVPRAVRVASLLSEGEELTGDEEDEDDHAYEGVPNGGWHTSGLSLPSPSLTPELPPQPMEELPGGSSPITPVIKAGWLDKNPPQGSYIYQKRWVRLDADHLRYFDSNKDAYSKRFISVAVISRVAAIGDQKFEVITNNRTFAFRAESDVERQEWMQALQQAVAEQRARARLAGASLLGVRGSEQPDHAGSLELRGFKNKLYVTVVGDKVQLYKNLEEYHLGIGITFIDMSVGNVKDADRRSFDLTTPYRIFSFLAESELEKEQWLEAMQGAIAEALSTSEVAERIWTAAPNRFCADCGAAQPDWASINLCVVICKRCAGEHRGLGAGVSKVRSLKMDRKVWTETLIELFLQLGNGAGNRFWAANVPPSEALQPSSSPVARRHHLEAKYREGKYRRYHPLFGNQEELDKALCAAVTTSDLAETQALLGCGAGVNCFSGDLQAATPLALAEQAGQTLQMEFLRNNQTMEVPRLDSMKPLEKHYSVVLPTVSHSGFLYKTASAGKLLQDRRAREEFSRRWCVLSDGVLSYYENERTVTPNGEIRASEIVCLAVPPPDTHGFEHTFEVYTEGERLYLFGLESAELAHEWVKCIAKAFVPPLAEELLTRDFERLGRLPYKAGLSLQRAQEGWFALTGSELRAVFREGPCEEPLQLRRLQELSIQGDSENQVLVLVERRRTLYIQGERRLDFMGWLGAIQKAAASLGDTLSEQQLGDSDIPVIVYRCVDYITQCGLTSEGIYRKCGQTSKTQRLLESLRQDARSVHLKEGEQHVDDVSSALKRFLRDLPDGLFTRAQRLAWLEASEIEDEEEKISRYRELLVHLPPVNRATVKALISHLYCVQCFSDTNQMNTHNLAIVFGPTLFQTDGQDYKAGRVVEDLISHYVVVFSVDEEELRKQREEVTAIVKMRVAGTASGTQHAGDFICTVYLEEKKAETEQHVKIPASMTAEELTLEILDRRNVGIREKDYWTCFEVNEKEEAERPLHFAEKVLPILHSLGTDSHLVVKKHQAMEAMLLYLASRVGDTKHGMMKFREDRSLLGLGLPSGGFHDRYFILNSSCLRLYKEVRSHRPEKEWPVKSLKVYLGVKKKLRPPTCWGFTVVHETEKHEKQQWYLCCDTQMELREWFATFFFVQHDGLVWPSEPSRVSRAAPEVRLGSVSLIPLRGSENEMRRSVAAFAADPLSETVYTYLLDGESQLVCEDPPHELPQEGKVREAVISQKRLSCNGLGPSDLPGKPLARLVAPLAADTQVLVIPLVDKEAGAVAAVFLVHCGQLSDSEEWNLQAVEKHTLVALRRVQALQQRGLGAAPGAVQNPPAVTADDQKGGIEYTDHDRKILQLCGELYDLDATSLQLKVLQYLQQETLASRCCLLLVSEDNLQLSCKVIGDKVLGEEISFPLTMGRLGQVVEDKKSIQLKDLTSEDVQQLQSMLGCELQAMLCVPVISRATDQVVALACAFNKLGGDLFTDQDEHVIQHCFHYTGTVLTSTLAFQKEQKLKCECQALLQVAKNLFTHLDDVSVLLQEIITEARNLSNAEICSVFLLDQNELVAKVFDGGVVDDETYEIRIPADQGIAGHVATTGQILNIPDAYAHPLFYRGVDDSTGFRTRNILCFPIKNENQEVIGVAELVNKINGPWFSKFDEDLATAFSIYCGISIAHSLLYKKVNEAQYRSHLANEMMMYHMKVSDDEYTKLLHDGIQPVAAIDSNFASFTYTPRSLPEDDTSMAILSMLQDMNFINNYKIDCPTLARFCLMVKKGYRDPPYHNWMHAFSVSHFCYLLYKNLELTNYLEDIEIFALFISCMCHDLDHRGTNNSFQVASKSVLAALYSSEGSVMERHHFAQAIAILNTHGCNIFDHFSRKDYQRMLDLMRDIILATDLAHHLRIFKDLQKMAEVGYDRTNKQHHRLLLCLLMTSCDLSDQTKGWKTTRKIAELIYKEFFSQGDLEKAMGNRPMEMMDREKAYIPELQISFMEHIAMPIYKLLQDLFPKAAELYERVASNREHWTKVSHKFTIRGLPSNNSLDFLDEEYEVPEVDGTRAPVNGCCSLDAE</sequence>
<keyword evidence="17" id="KW-0140">cGMP</keyword>
<evidence type="ECO:0000313" key="54">
    <source>
        <dbReference type="EMBL" id="MBZ3873224.1"/>
    </source>
</evidence>
<dbReference type="GO" id="GO:0030553">
    <property type="term" value="F:cGMP binding"/>
    <property type="evidence" value="ECO:0007669"/>
    <property type="project" value="UniProtKB-KW"/>
</dbReference>
<gene>
    <name evidence="54" type="ORF">SUZIE_121865</name>
</gene>
<dbReference type="InterPro" id="IPR037278">
    <property type="entry name" value="ARFGAP/RecO"/>
</dbReference>
<dbReference type="GO" id="GO:0002102">
    <property type="term" value="C:podosome"/>
    <property type="evidence" value="ECO:0007669"/>
    <property type="project" value="UniProtKB-SubCell"/>
</dbReference>
<evidence type="ECO:0000256" key="10">
    <source>
        <dbReference type="ARBA" id="ARBA00004496"/>
    </source>
</evidence>
<dbReference type="GO" id="GO:0005886">
    <property type="term" value="C:plasma membrane"/>
    <property type="evidence" value="ECO:0007669"/>
    <property type="project" value="UniProtKB-SubCell"/>
</dbReference>
<evidence type="ECO:0000256" key="45">
    <source>
        <dbReference type="PROSITE-ProRule" id="PRU00288"/>
    </source>
</evidence>
<feature type="binding site" evidence="43">
    <location>
        <position position="2045"/>
    </location>
    <ligand>
        <name>AMP</name>
        <dbReference type="ChEBI" id="CHEBI:456215"/>
    </ligand>
</feature>